<dbReference type="PROSITE" id="PS50297">
    <property type="entry name" value="ANK_REP_REGION"/>
    <property type="match status" value="1"/>
</dbReference>
<keyword evidence="3" id="KW-1185">Reference proteome</keyword>
<reference evidence="2 3" key="1">
    <citation type="submission" date="2015-11" db="EMBL/GenBank/DDBJ databases">
        <title>Genomic analysis of 38 Legionella species identifies large and diverse effector repertoires.</title>
        <authorList>
            <person name="Burstein D."/>
            <person name="Amaro F."/>
            <person name="Zusman T."/>
            <person name="Lifshitz Z."/>
            <person name="Cohen O."/>
            <person name="Gilbert J.A."/>
            <person name="Pupko T."/>
            <person name="Shuman H.A."/>
            <person name="Segal G."/>
        </authorList>
    </citation>
    <scope>NUCLEOTIDE SEQUENCE [LARGE SCALE GENOMIC DNA]</scope>
    <source>
        <strain evidence="2 3">SC-63-C7</strain>
    </source>
</reference>
<organism evidence="2 3">
    <name type="scientific">Legionella santicrucis</name>
    <dbReference type="NCBI Taxonomy" id="45074"/>
    <lineage>
        <taxon>Bacteria</taxon>
        <taxon>Pseudomonadati</taxon>
        <taxon>Pseudomonadota</taxon>
        <taxon>Gammaproteobacteria</taxon>
        <taxon>Legionellales</taxon>
        <taxon>Legionellaceae</taxon>
        <taxon>Legionella</taxon>
    </lineage>
</organism>
<dbReference type="STRING" id="45074.Lsan_1472"/>
<dbReference type="PROSITE" id="PS50088">
    <property type="entry name" value="ANK_REPEAT"/>
    <property type="match status" value="1"/>
</dbReference>
<dbReference type="SUPFAM" id="SSF48403">
    <property type="entry name" value="Ankyrin repeat"/>
    <property type="match status" value="1"/>
</dbReference>
<protein>
    <submittedName>
        <fullName evidence="2">Ankyrin repeats (3 copies)</fullName>
    </submittedName>
</protein>
<comment type="caution">
    <text evidence="2">The sequence shown here is derived from an EMBL/GenBank/DDBJ whole genome shotgun (WGS) entry which is preliminary data.</text>
</comment>
<dbReference type="AlphaFoldDB" id="A0A0W0Z279"/>
<sequence length="794" mass="92269">MKTSKDIEILKNIDERDQEGNTKLHLACKEGTLKDVYDLIELGYDLNATNKYGITPLVIAYTHNSHPEVLRYLVEKTNFSEKNEQSYNQYDLVTFHNMLGALNKKGVCTGLCDMYAVDYHHEREKKQNKQPKTPFLKKLFLEHLKGKYTLSSTEEYGLIPGLIYIPIPYSKGNDLTFKVYDKNGTLQEKTIPYEQMSQGLISSLVNNGTNVGQQDLDEIKSLIQQQDVALESESNINLRVGMYQHLMDIIHEDKKYENKYAIDVGNGSFYNREMYNSSERKPSETFKENIKLALEKTGNAHVVGFVFTSRSGQPGHITAIKPMVIDDLQYYQFFDPNSGKTKPLTFDELVNELHKAMPFTLKPVYYPERYQDFLIIDNEDDIKEENKLYFKISGNNELSYYLKKNTDELISGTLNIENPNVNINNREELSQFIQLNLGAILKIAEKRKHINNLFSFDYKLIDLSQKVIDLKLVSGFTEIKDQDINNSTSSKKRMKYFIETQNVVEKKPGAMSKEMLEKYYTLSGRPDLVSSSAMLAFIHKTIWCYYEVARGQKVMQSPYIQTIMEQFYKPDEYGDKGDISKSWQDDSIFLEQLKKIEIDDNEEKIIKEFYDLIHSDKSIIKENFVAYFEDKLLREIYKTKIGIISNYIDVLVSHLEKESHSKTIIKIKNILANEDLSDNKKMKKISNKIDSFKPQKENASYVLSEGLYNVRAFIERQLHCKELCEENLTQAANILDNIRLHLDKINNPNNLEEQLKEYLERDDPFFSKKEDIENTLKELNLSLDDFTASKQFIP</sequence>
<dbReference type="Proteomes" id="UP000054703">
    <property type="component" value="Unassembled WGS sequence"/>
</dbReference>
<dbReference type="PATRIC" id="fig|45074.5.peg.1566"/>
<proteinExistence type="predicted"/>
<dbReference type="Pfam" id="PF12796">
    <property type="entry name" value="Ank_2"/>
    <property type="match status" value="1"/>
</dbReference>
<dbReference type="InterPro" id="IPR002110">
    <property type="entry name" value="Ankyrin_rpt"/>
</dbReference>
<evidence type="ECO:0000313" key="2">
    <source>
        <dbReference type="EMBL" id="KTD63202.1"/>
    </source>
</evidence>
<gene>
    <name evidence="2" type="ORF">Lsan_1472</name>
</gene>
<keyword evidence="1" id="KW-0040">ANK repeat</keyword>
<dbReference type="Gene3D" id="1.25.40.20">
    <property type="entry name" value="Ankyrin repeat-containing domain"/>
    <property type="match status" value="1"/>
</dbReference>
<dbReference type="OrthoDB" id="5632076at2"/>
<evidence type="ECO:0000313" key="3">
    <source>
        <dbReference type="Proteomes" id="UP000054703"/>
    </source>
</evidence>
<name>A0A0W0Z279_9GAMM</name>
<feature type="repeat" description="ANK" evidence="1">
    <location>
        <begin position="19"/>
        <end position="51"/>
    </location>
</feature>
<dbReference type="EMBL" id="LNYU01000030">
    <property type="protein sequence ID" value="KTD63202.1"/>
    <property type="molecule type" value="Genomic_DNA"/>
</dbReference>
<accession>A0A0W0Z279</accession>
<dbReference type="InterPro" id="IPR036770">
    <property type="entry name" value="Ankyrin_rpt-contain_sf"/>
</dbReference>
<evidence type="ECO:0000256" key="1">
    <source>
        <dbReference type="PROSITE-ProRule" id="PRU00023"/>
    </source>
</evidence>
<dbReference type="RefSeq" id="WP_058513869.1">
    <property type="nucleotide sequence ID" value="NZ_CAAAIH010000030.1"/>
</dbReference>